<feature type="region of interest" description="Disordered" evidence="6">
    <location>
        <begin position="191"/>
        <end position="220"/>
    </location>
</feature>
<dbReference type="SUPFAM" id="SSF46565">
    <property type="entry name" value="Chaperone J-domain"/>
    <property type="match status" value="1"/>
</dbReference>
<evidence type="ECO:0000256" key="3">
    <source>
        <dbReference type="ARBA" id="ARBA00022989"/>
    </source>
</evidence>
<dbReference type="InterPro" id="IPR036869">
    <property type="entry name" value="J_dom_sf"/>
</dbReference>
<dbReference type="CDD" id="cd06257">
    <property type="entry name" value="DnaJ"/>
    <property type="match status" value="1"/>
</dbReference>
<keyword evidence="2 7" id="KW-0812">Transmembrane</keyword>
<organism evidence="9 10">
    <name type="scientific">Roseospira visakhapatnamensis</name>
    <dbReference type="NCBI Taxonomy" id="390880"/>
    <lineage>
        <taxon>Bacteria</taxon>
        <taxon>Pseudomonadati</taxon>
        <taxon>Pseudomonadota</taxon>
        <taxon>Alphaproteobacteria</taxon>
        <taxon>Rhodospirillales</taxon>
        <taxon>Rhodospirillaceae</taxon>
        <taxon>Roseospira</taxon>
    </lineage>
</organism>
<dbReference type="PANTHER" id="PTHR12763">
    <property type="match status" value="1"/>
</dbReference>
<evidence type="ECO:0000256" key="5">
    <source>
        <dbReference type="ARBA" id="ARBA00038105"/>
    </source>
</evidence>
<gene>
    <name evidence="9" type="ORF">GGD89_000051</name>
</gene>
<keyword evidence="10" id="KW-1185">Reference proteome</keyword>
<name>A0A7W6R9J9_9PROT</name>
<dbReference type="SMART" id="SM00271">
    <property type="entry name" value="DnaJ"/>
    <property type="match status" value="1"/>
</dbReference>
<feature type="transmembrane region" description="Helical" evidence="7">
    <location>
        <begin position="29"/>
        <end position="49"/>
    </location>
</feature>
<dbReference type="Proteomes" id="UP000554286">
    <property type="component" value="Unassembled WGS sequence"/>
</dbReference>
<dbReference type="EMBL" id="JACIGK010000001">
    <property type="protein sequence ID" value="MBB4264445.1"/>
    <property type="molecule type" value="Genomic_DNA"/>
</dbReference>
<evidence type="ECO:0000259" key="8">
    <source>
        <dbReference type="SMART" id="SM00271"/>
    </source>
</evidence>
<evidence type="ECO:0000256" key="4">
    <source>
        <dbReference type="ARBA" id="ARBA00023136"/>
    </source>
</evidence>
<proteinExistence type="inferred from homology"/>
<dbReference type="AlphaFoldDB" id="A0A7W6R9J9"/>
<dbReference type="GO" id="GO:0016020">
    <property type="term" value="C:membrane"/>
    <property type="evidence" value="ECO:0007669"/>
    <property type="project" value="UniProtKB-SubCell"/>
</dbReference>
<comment type="similarity">
    <text evidence="5">Belongs to the TIM14 family.</text>
</comment>
<protein>
    <recommendedName>
        <fullName evidence="8">J domain-containing protein</fullName>
    </recommendedName>
</protein>
<dbReference type="PANTHER" id="PTHR12763:SF28">
    <property type="entry name" value="GEO10507P1-RELATED"/>
    <property type="match status" value="1"/>
</dbReference>
<keyword evidence="4 7" id="KW-0472">Membrane</keyword>
<evidence type="ECO:0000313" key="9">
    <source>
        <dbReference type="EMBL" id="MBB4264445.1"/>
    </source>
</evidence>
<feature type="domain" description="J" evidence="8">
    <location>
        <begin position="221"/>
        <end position="275"/>
    </location>
</feature>
<feature type="compositionally biased region" description="Gly residues" evidence="6">
    <location>
        <begin position="196"/>
        <end position="206"/>
    </location>
</feature>
<evidence type="ECO:0000256" key="7">
    <source>
        <dbReference type="SAM" id="Phobius"/>
    </source>
</evidence>
<dbReference type="RefSeq" id="WP_184042091.1">
    <property type="nucleotide sequence ID" value="NZ_JACIGK010000001.1"/>
</dbReference>
<evidence type="ECO:0000256" key="1">
    <source>
        <dbReference type="ARBA" id="ARBA00004167"/>
    </source>
</evidence>
<feature type="transmembrane region" description="Helical" evidence="7">
    <location>
        <begin position="6"/>
        <end position="22"/>
    </location>
</feature>
<evidence type="ECO:0000256" key="2">
    <source>
        <dbReference type="ARBA" id="ARBA00022692"/>
    </source>
</evidence>
<dbReference type="Gene3D" id="1.10.287.110">
    <property type="entry name" value="DnaJ domain"/>
    <property type="match status" value="1"/>
</dbReference>
<accession>A0A7W6R9J9</accession>
<dbReference type="InterPro" id="IPR001623">
    <property type="entry name" value="DnaJ_domain"/>
</dbReference>
<evidence type="ECO:0000313" key="10">
    <source>
        <dbReference type="Proteomes" id="UP000554286"/>
    </source>
</evidence>
<sequence length="281" mass="29551">MLPAFILGLLLLVGVIVVSRWMTQANPRLLLRVLGWMVGVLIVVVVVFLAVTGRLAWAMAAMAALLPWMARLLGRPLSSLLLGRLLRGITGGSSAMGGFGPVGGAFRGARRGQRDDRAGQSEVSTRFLRMTLDHASGAMTGLVLEGRAAGRMLSDLTDEALAALWRETGADPDSRQVLEAWLDRARPDWRETLTGLGAGPGAGESSGGAAPPPGGGGMDRTEALALLGLEDGADTDAIQAAWRRLMRGVHPDHGGSPYLAARLNQARDLLLGRNGGSRRPG</sequence>
<keyword evidence="3 7" id="KW-1133">Transmembrane helix</keyword>
<comment type="caution">
    <text evidence="9">The sequence shown here is derived from an EMBL/GenBank/DDBJ whole genome shotgun (WGS) entry which is preliminary data.</text>
</comment>
<evidence type="ECO:0000256" key="6">
    <source>
        <dbReference type="SAM" id="MobiDB-lite"/>
    </source>
</evidence>
<reference evidence="9 10" key="1">
    <citation type="submission" date="2020-08" db="EMBL/GenBank/DDBJ databases">
        <title>Genome sequencing of Purple Non-Sulfur Bacteria from various extreme environments.</title>
        <authorList>
            <person name="Mayer M."/>
        </authorList>
    </citation>
    <scope>NUCLEOTIDE SEQUENCE [LARGE SCALE GENOMIC DNA]</scope>
    <source>
        <strain evidence="9 10">JA131</strain>
    </source>
</reference>
<comment type="subcellular location">
    <subcellularLocation>
        <location evidence="1">Membrane</location>
        <topology evidence="1">Single-pass membrane protein</topology>
    </subcellularLocation>
</comment>